<dbReference type="SMART" id="SM00387">
    <property type="entry name" value="HATPase_c"/>
    <property type="match status" value="1"/>
</dbReference>
<dbReference type="SUPFAM" id="SSF47384">
    <property type="entry name" value="Homodimeric domain of signal transducing histidine kinase"/>
    <property type="match status" value="1"/>
</dbReference>
<dbReference type="InterPro" id="IPR003661">
    <property type="entry name" value="HisK_dim/P_dom"/>
</dbReference>
<comment type="subcellular location">
    <subcellularLocation>
        <location evidence="2">Membrane</location>
        <topology evidence="2">Multi-pass membrane protein</topology>
    </subcellularLocation>
</comment>
<dbReference type="CDD" id="cd00082">
    <property type="entry name" value="HisKA"/>
    <property type="match status" value="1"/>
</dbReference>
<dbReference type="GO" id="GO:0005524">
    <property type="term" value="F:ATP binding"/>
    <property type="evidence" value="ECO:0007669"/>
    <property type="project" value="UniProtKB-KW"/>
</dbReference>
<dbReference type="SMART" id="SM00091">
    <property type="entry name" value="PAS"/>
    <property type="match status" value="3"/>
</dbReference>
<evidence type="ECO:0000256" key="13">
    <source>
        <dbReference type="SAM" id="Coils"/>
    </source>
</evidence>
<dbReference type="Pfam" id="PF02518">
    <property type="entry name" value="HATPase_c"/>
    <property type="match status" value="1"/>
</dbReference>
<dbReference type="AlphaFoldDB" id="L7W1W1"/>
<evidence type="ECO:0000256" key="10">
    <source>
        <dbReference type="ARBA" id="ARBA00022989"/>
    </source>
</evidence>
<dbReference type="PANTHER" id="PTHR42878:SF7">
    <property type="entry name" value="SENSOR HISTIDINE KINASE GLRK"/>
    <property type="match status" value="1"/>
</dbReference>
<dbReference type="CDD" id="cd06225">
    <property type="entry name" value="HAMP"/>
    <property type="match status" value="1"/>
</dbReference>
<feature type="domain" description="PAC" evidence="17">
    <location>
        <begin position="526"/>
        <end position="581"/>
    </location>
</feature>
<feature type="domain" description="Histidine kinase" evidence="15">
    <location>
        <begin position="720"/>
        <end position="934"/>
    </location>
</feature>
<dbReference type="SUPFAM" id="SSF55874">
    <property type="entry name" value="ATPase domain of HSP90 chaperone/DNA topoisomerase II/histidine kinase"/>
    <property type="match status" value="1"/>
</dbReference>
<dbReference type="Pfam" id="PF13188">
    <property type="entry name" value="PAS_8"/>
    <property type="match status" value="1"/>
</dbReference>
<evidence type="ECO:0000256" key="2">
    <source>
        <dbReference type="ARBA" id="ARBA00004141"/>
    </source>
</evidence>
<dbReference type="Pfam" id="PF12860">
    <property type="entry name" value="PAS_7"/>
    <property type="match status" value="1"/>
</dbReference>
<reference evidence="19" key="1">
    <citation type="submission" date="2012-09" db="EMBL/GenBank/DDBJ databases">
        <title>Metagenomic Characterization of a Microbial Community in Wastewater Detects High Levels of Antibiotic Resistance.</title>
        <authorList>
            <person name="Abrams M."/>
            <person name="Caldwell A."/>
            <person name="Vandaei E."/>
            <person name="Lee W."/>
            <person name="Perrott J."/>
            <person name="Khan S.Y."/>
            <person name="Ta J."/>
            <person name="Romero D."/>
            <person name="Nguyen V."/>
            <person name="Pourmand N."/>
            <person name="Ouverney C.C."/>
        </authorList>
    </citation>
    <scope>NUCLEOTIDE SEQUENCE</scope>
</reference>
<dbReference type="InterPro" id="IPR000014">
    <property type="entry name" value="PAS"/>
</dbReference>
<dbReference type="InterPro" id="IPR000700">
    <property type="entry name" value="PAS-assoc_C"/>
</dbReference>
<dbReference type="GO" id="GO:0000156">
    <property type="term" value="F:phosphorelay response regulator activity"/>
    <property type="evidence" value="ECO:0007669"/>
    <property type="project" value="TreeGrafter"/>
</dbReference>
<dbReference type="InterPro" id="IPR035965">
    <property type="entry name" value="PAS-like_dom_sf"/>
</dbReference>
<dbReference type="CDD" id="cd00075">
    <property type="entry name" value="HATPase"/>
    <property type="match status" value="1"/>
</dbReference>
<dbReference type="NCBIfam" id="TIGR00229">
    <property type="entry name" value="sensory_box"/>
    <property type="match status" value="2"/>
</dbReference>
<dbReference type="Pfam" id="PF08448">
    <property type="entry name" value="PAS_4"/>
    <property type="match status" value="1"/>
</dbReference>
<dbReference type="FunFam" id="3.30.565.10:FF:000006">
    <property type="entry name" value="Sensor histidine kinase WalK"/>
    <property type="match status" value="1"/>
</dbReference>
<protein>
    <recommendedName>
        <fullName evidence="3">histidine kinase</fullName>
        <ecNumber evidence="3">2.7.13.3</ecNumber>
    </recommendedName>
</protein>
<evidence type="ECO:0000256" key="8">
    <source>
        <dbReference type="ARBA" id="ARBA00022777"/>
    </source>
</evidence>
<keyword evidence="12 14" id="KW-0472">Membrane</keyword>
<dbReference type="SUPFAM" id="SSF55785">
    <property type="entry name" value="PYP-like sensor domain (PAS domain)"/>
    <property type="match status" value="2"/>
</dbReference>
<keyword evidence="10 14" id="KW-1133">Transmembrane helix</keyword>
<dbReference type="PROSITE" id="PS50113">
    <property type="entry name" value="PAC"/>
    <property type="match status" value="1"/>
</dbReference>
<dbReference type="PROSITE" id="PS50112">
    <property type="entry name" value="PAS"/>
    <property type="match status" value="1"/>
</dbReference>
<dbReference type="PROSITE" id="PS50109">
    <property type="entry name" value="HIS_KIN"/>
    <property type="match status" value="1"/>
</dbReference>
<dbReference type="PRINTS" id="PR00344">
    <property type="entry name" value="BCTRLSENSOR"/>
</dbReference>
<dbReference type="SMART" id="SM00304">
    <property type="entry name" value="HAMP"/>
    <property type="match status" value="1"/>
</dbReference>
<dbReference type="InterPro" id="IPR003594">
    <property type="entry name" value="HATPase_dom"/>
</dbReference>
<dbReference type="FunFam" id="1.10.287.130:FF:000001">
    <property type="entry name" value="Two-component sensor histidine kinase"/>
    <property type="match status" value="1"/>
</dbReference>
<dbReference type="Gene3D" id="3.30.565.10">
    <property type="entry name" value="Histidine kinase-like ATPase, C-terminal domain"/>
    <property type="match status" value="1"/>
</dbReference>
<dbReference type="InterPro" id="IPR005467">
    <property type="entry name" value="His_kinase_dom"/>
</dbReference>
<dbReference type="CDD" id="cd00130">
    <property type="entry name" value="PAS"/>
    <property type="match status" value="1"/>
</dbReference>
<evidence type="ECO:0000256" key="14">
    <source>
        <dbReference type="SAM" id="Phobius"/>
    </source>
</evidence>
<dbReference type="Pfam" id="PF00512">
    <property type="entry name" value="HisKA"/>
    <property type="match status" value="1"/>
</dbReference>
<dbReference type="Gene3D" id="6.10.340.10">
    <property type="match status" value="1"/>
</dbReference>
<evidence type="ECO:0000256" key="4">
    <source>
        <dbReference type="ARBA" id="ARBA00022553"/>
    </source>
</evidence>
<dbReference type="EMBL" id="JX649907">
    <property type="protein sequence ID" value="AGC72595.1"/>
    <property type="molecule type" value="Genomic_DNA"/>
</dbReference>
<evidence type="ECO:0000256" key="1">
    <source>
        <dbReference type="ARBA" id="ARBA00000085"/>
    </source>
</evidence>
<evidence type="ECO:0000259" key="17">
    <source>
        <dbReference type="PROSITE" id="PS50113"/>
    </source>
</evidence>
<feature type="transmembrane region" description="Helical" evidence="14">
    <location>
        <begin position="226"/>
        <end position="246"/>
    </location>
</feature>
<dbReference type="SUPFAM" id="SSF158472">
    <property type="entry name" value="HAMP domain-like"/>
    <property type="match status" value="1"/>
</dbReference>
<feature type="domain" description="HAMP" evidence="18">
    <location>
        <begin position="251"/>
        <end position="304"/>
    </location>
</feature>
<evidence type="ECO:0000256" key="5">
    <source>
        <dbReference type="ARBA" id="ARBA00022679"/>
    </source>
</evidence>
<dbReference type="GO" id="GO:0016020">
    <property type="term" value="C:membrane"/>
    <property type="evidence" value="ECO:0007669"/>
    <property type="project" value="UniProtKB-SubCell"/>
</dbReference>
<evidence type="ECO:0000256" key="12">
    <source>
        <dbReference type="ARBA" id="ARBA00023136"/>
    </source>
</evidence>
<evidence type="ECO:0000256" key="7">
    <source>
        <dbReference type="ARBA" id="ARBA00022741"/>
    </source>
</evidence>
<dbReference type="EC" id="2.7.13.3" evidence="3"/>
<dbReference type="Gene3D" id="3.30.450.20">
    <property type="entry name" value="PAS domain"/>
    <property type="match status" value="3"/>
</dbReference>
<evidence type="ECO:0000259" key="16">
    <source>
        <dbReference type="PROSITE" id="PS50112"/>
    </source>
</evidence>
<evidence type="ECO:0000256" key="11">
    <source>
        <dbReference type="ARBA" id="ARBA00023012"/>
    </source>
</evidence>
<dbReference type="GO" id="GO:0030295">
    <property type="term" value="F:protein kinase activator activity"/>
    <property type="evidence" value="ECO:0007669"/>
    <property type="project" value="TreeGrafter"/>
</dbReference>
<comment type="catalytic activity">
    <reaction evidence="1">
        <text>ATP + protein L-histidine = ADP + protein N-phospho-L-histidine.</text>
        <dbReference type="EC" id="2.7.13.3"/>
    </reaction>
</comment>
<evidence type="ECO:0000256" key="9">
    <source>
        <dbReference type="ARBA" id="ARBA00022840"/>
    </source>
</evidence>
<proteinExistence type="predicted"/>
<dbReference type="InterPro" id="IPR013656">
    <property type="entry name" value="PAS_4"/>
</dbReference>
<keyword evidence="5 19" id="KW-0808">Transferase</keyword>
<dbReference type="InterPro" id="IPR036097">
    <property type="entry name" value="HisK_dim/P_sf"/>
</dbReference>
<dbReference type="PROSITE" id="PS50885">
    <property type="entry name" value="HAMP"/>
    <property type="match status" value="1"/>
</dbReference>
<dbReference type="Pfam" id="PF00672">
    <property type="entry name" value="HAMP"/>
    <property type="match status" value="1"/>
</dbReference>
<dbReference type="Gene3D" id="1.10.287.130">
    <property type="match status" value="1"/>
</dbReference>
<accession>L7W1W1</accession>
<keyword evidence="6 14" id="KW-0812">Transmembrane</keyword>
<feature type="coiled-coil region" evidence="13">
    <location>
        <begin position="296"/>
        <end position="337"/>
    </location>
</feature>
<name>L7W1W1_9BACT</name>
<keyword evidence="4" id="KW-0597">Phosphoprotein</keyword>
<keyword evidence="8" id="KW-0418">Kinase</keyword>
<evidence type="ECO:0000256" key="3">
    <source>
        <dbReference type="ARBA" id="ARBA00012438"/>
    </source>
</evidence>
<keyword evidence="9" id="KW-0067">ATP-binding</keyword>
<keyword evidence="11" id="KW-0902">Two-component regulatory system</keyword>
<organism evidence="19">
    <name type="scientific">uncultured bacterium A1Q1_fos_1134</name>
    <dbReference type="NCBI Taxonomy" id="1256543"/>
    <lineage>
        <taxon>Bacteria</taxon>
        <taxon>environmental samples</taxon>
    </lineage>
</organism>
<evidence type="ECO:0000313" key="19">
    <source>
        <dbReference type="EMBL" id="AGC72595.1"/>
    </source>
</evidence>
<evidence type="ECO:0000259" key="18">
    <source>
        <dbReference type="PROSITE" id="PS50885"/>
    </source>
</evidence>
<dbReference type="InterPro" id="IPR003660">
    <property type="entry name" value="HAMP_dom"/>
</dbReference>
<dbReference type="GO" id="GO:0007234">
    <property type="term" value="P:osmosensory signaling via phosphorelay pathway"/>
    <property type="evidence" value="ECO:0007669"/>
    <property type="project" value="TreeGrafter"/>
</dbReference>
<dbReference type="InterPro" id="IPR050351">
    <property type="entry name" value="BphY/WalK/GraS-like"/>
</dbReference>
<dbReference type="SMART" id="SM00388">
    <property type="entry name" value="HisKA"/>
    <property type="match status" value="1"/>
</dbReference>
<dbReference type="InterPro" id="IPR004358">
    <property type="entry name" value="Sig_transdc_His_kin-like_C"/>
</dbReference>
<evidence type="ECO:0000259" key="15">
    <source>
        <dbReference type="PROSITE" id="PS50109"/>
    </source>
</evidence>
<evidence type="ECO:0000256" key="6">
    <source>
        <dbReference type="ARBA" id="ARBA00022692"/>
    </source>
</evidence>
<keyword evidence="7" id="KW-0547">Nucleotide-binding</keyword>
<dbReference type="GO" id="GO:0000155">
    <property type="term" value="F:phosphorelay sensor kinase activity"/>
    <property type="evidence" value="ECO:0007669"/>
    <property type="project" value="InterPro"/>
</dbReference>
<sequence>MLGVVVTIAAYVAARHQITTQSRMLLEARGKLEKREIELTLASMVDLAESIATNTVTANALADSRGREIYLTPLLRNQKLAVAGASLTVVDYRGRPVASSADPAPDYGRDGGFAAMMAAGKPQAGLLREPGQAVLQLALPIRYRLTEQTEGGIMLRIPLASLLAPTNAINGHWLKDGDGQLAAGRIPDREFFSVDVPLALPNALGGLQLTLSVAHDRADAMRSVQILMLAFLVIGVFVVAAVVAFARAGALFITAPLGDIALAAEQIAASGRPVARLPERGKDEFGRIAVAFNTMVDRLAESYAELENRVAERTRDYEESRHEAEKASNLLREAVQSIALGFSIYDENDRLVLCNDAYLSFYETSRDLIVAGASFEEIVRRGAERGQYAEAIGRVDAWVATRVALHQHANGEVIEQQLNNGRWLMIIEHRTPSGYIVGNRIDITELKAATEALRQRELYLRATLDNLPFFFWLKDADCRFLAVNKVFANACGKSGPEDVVGLTDHDVWPPDLAQRYRTDDFEVMASGREKSVEEPVAGGAEDGWIETYKKPVIAPDGTILGTVGFARDISDRRRAETRAHEHAEQLNAIFELSPDGFVSFDAAHCVKYVSPAFSRLTGLEAEACIGLDEGVFAQQLAGLCAPEARFAGVVPLRRPRKTDRHTPGAVHDRRQTIEIAGPGRRVLEVGLRESRAETVSQILYLRDITHETEVDRLKSEFLSTAAHELRTPMASIYGFAELMLAQEFAPDEQREFLATIFRQSELMISIINELLDLARIEARRGKDFNIQRIDLGELLREIASGFKPPDGRPSPLPPTDTSPRWVRGDRKKLTQAIGNVLSNAYKYSPAGGSVSIEFPEAGEQVGVRIRDEGIGMTPEQLGRVFDRFYRADSSGKIPGTGLGMSIVKEIVELHGGHIDLDSKVGAGTTVTIWLQAQPAATDGVEPTDTVQKEIP</sequence>
<keyword evidence="13" id="KW-0175">Coiled coil</keyword>
<dbReference type="PANTHER" id="PTHR42878">
    <property type="entry name" value="TWO-COMPONENT HISTIDINE KINASE"/>
    <property type="match status" value="1"/>
</dbReference>
<dbReference type="InterPro" id="IPR036890">
    <property type="entry name" value="HATPase_C_sf"/>
</dbReference>
<feature type="domain" description="PAS" evidence="16">
    <location>
        <begin position="582"/>
        <end position="626"/>
    </location>
</feature>